<keyword evidence="9 10" id="KW-0539">Nucleus</keyword>
<sequence length="187" mass="21472">MSSTKQLPNIVVCGTPGVGKSRLCEALCSKNKSLTYININALAKQEKFLLEYDDENECRILDDEAVHDYLNEEYFEKSTPPSGLVLDYHSAGIIPESDHIHGVFVVRCSNDKLYDRLKQRNYSAKKIEQNIQSEIFQVCLDEAEESFDEDIVHKITNETEDDFEKNVENLSNWIAQWSSDNDTQKKN</sequence>
<evidence type="ECO:0000313" key="19">
    <source>
        <dbReference type="Proteomes" id="UP000663872"/>
    </source>
</evidence>
<evidence type="ECO:0000256" key="3">
    <source>
        <dbReference type="ARBA" id="ARBA00022517"/>
    </source>
</evidence>
<comment type="function">
    <text evidence="10">Broad-specificity nucleoside monophosphate (NMP) kinase that catalyzes the reversible transfer of the terminal phosphate group between nucleoside triphosphates and monophosphates. Has also ATPase activity. Involved in the late cytoplasmic maturation steps of the 40S ribosomal particles, specifically 18S rRNA maturation. While NMP activity is not required for ribosome maturation, ATPase activity is. Associates transiently with small ribosomal subunit protein uS11. ATP hydrolysis breaks the interaction with uS11. May temporarily remove uS11 from the ribosome to enable a conformational change of the ribosomal RNA that is needed for the final maturation step of the small ribosomal subunit. Its NMP activity may have a role in nuclear energy homeostasis.</text>
</comment>
<dbReference type="EMBL" id="CAJNYU010004404">
    <property type="protein sequence ID" value="CAF3750793.1"/>
    <property type="molecule type" value="Genomic_DNA"/>
</dbReference>
<dbReference type="HAMAP" id="MF_00039">
    <property type="entry name" value="Adenylate_kinase_AK6"/>
    <property type="match status" value="1"/>
</dbReference>
<keyword evidence="7 10" id="KW-0418">Kinase</keyword>
<evidence type="ECO:0000313" key="16">
    <source>
        <dbReference type="EMBL" id="CAF4319003.1"/>
    </source>
</evidence>
<keyword evidence="2 10" id="KW-0963">Cytoplasm</keyword>
<evidence type="ECO:0000313" key="14">
    <source>
        <dbReference type="EMBL" id="CAF3750793.1"/>
    </source>
</evidence>
<feature type="region of interest" description="LID" evidence="10">
    <location>
        <begin position="119"/>
        <end position="129"/>
    </location>
</feature>
<dbReference type="PANTHER" id="PTHR12595">
    <property type="entry name" value="POS9-ACTIVATING FACTOR FAP7-RELATED"/>
    <property type="match status" value="1"/>
</dbReference>
<dbReference type="PANTHER" id="PTHR12595:SF0">
    <property type="entry name" value="ADENYLATE KINASE ISOENZYME 6"/>
    <property type="match status" value="1"/>
</dbReference>
<evidence type="ECO:0000313" key="15">
    <source>
        <dbReference type="EMBL" id="CAF4142669.1"/>
    </source>
</evidence>
<keyword evidence="6 10" id="KW-0547">Nucleotide-binding</keyword>
<dbReference type="Proteomes" id="UP000663848">
    <property type="component" value="Unassembled WGS sequence"/>
</dbReference>
<dbReference type="Proteomes" id="UP000663862">
    <property type="component" value="Unassembled WGS sequence"/>
</dbReference>
<evidence type="ECO:0000256" key="8">
    <source>
        <dbReference type="ARBA" id="ARBA00022840"/>
    </source>
</evidence>
<dbReference type="EMBL" id="CAJNXB010003877">
    <property type="protein sequence ID" value="CAF3342758.1"/>
    <property type="molecule type" value="Genomic_DNA"/>
</dbReference>
<feature type="binding site" evidence="10">
    <location>
        <position position="120"/>
    </location>
    <ligand>
        <name>ATP</name>
        <dbReference type="ChEBI" id="CHEBI:30616"/>
    </ligand>
</feature>
<comment type="caution">
    <text evidence="12">The sequence shown here is derived from an EMBL/GenBank/DDBJ whole genome shotgun (WGS) entry which is preliminary data.</text>
</comment>
<dbReference type="OrthoDB" id="10251185at2759"/>
<evidence type="ECO:0000256" key="7">
    <source>
        <dbReference type="ARBA" id="ARBA00022777"/>
    </source>
</evidence>
<evidence type="ECO:0000313" key="12">
    <source>
        <dbReference type="EMBL" id="CAF3318969.1"/>
    </source>
</evidence>
<dbReference type="InterPro" id="IPR020618">
    <property type="entry name" value="Adenyl_kinase_AK6"/>
</dbReference>
<dbReference type="EMBL" id="CAJOBP010004459">
    <property type="protein sequence ID" value="CAF4440789.1"/>
    <property type="molecule type" value="Genomic_DNA"/>
</dbReference>
<comment type="catalytic activity">
    <reaction evidence="10">
        <text>ATP + H2O = ADP + phosphate + H(+)</text>
        <dbReference type="Rhea" id="RHEA:13065"/>
        <dbReference type="ChEBI" id="CHEBI:15377"/>
        <dbReference type="ChEBI" id="CHEBI:15378"/>
        <dbReference type="ChEBI" id="CHEBI:30616"/>
        <dbReference type="ChEBI" id="CHEBI:43474"/>
        <dbReference type="ChEBI" id="CHEBI:456216"/>
    </reaction>
</comment>
<dbReference type="Proteomes" id="UP000663872">
    <property type="component" value="Unassembled WGS sequence"/>
</dbReference>
<evidence type="ECO:0000256" key="6">
    <source>
        <dbReference type="ARBA" id="ARBA00022741"/>
    </source>
</evidence>
<dbReference type="EC" id="2.7.4.3" evidence="10"/>
<reference evidence="12" key="1">
    <citation type="submission" date="2021-02" db="EMBL/GenBank/DDBJ databases">
        <authorList>
            <person name="Nowell W R."/>
        </authorList>
    </citation>
    <scope>NUCLEOTIDE SEQUENCE</scope>
</reference>
<accession>A0A817TM75</accession>
<gene>
    <name evidence="14" type="ORF">FME351_LOCUS30823</name>
    <name evidence="12" type="ORF">GRG538_LOCUS2245</name>
    <name evidence="15" type="ORF">HFQ381_LOCUS3857</name>
    <name evidence="11" type="ORF">LUA448_LOCUS400</name>
    <name evidence="18" type="ORF">QYT958_LOCUS4321</name>
    <name evidence="13" type="ORF">TIS948_LOCUS22518</name>
    <name evidence="16" type="ORF">TSG867_LOCUS7422</name>
    <name evidence="17" type="ORF">UJA718_LOCUS22076</name>
</gene>
<evidence type="ECO:0000313" key="20">
    <source>
        <dbReference type="Proteomes" id="UP000663873"/>
    </source>
</evidence>
<evidence type="ECO:0000256" key="2">
    <source>
        <dbReference type="ARBA" id="ARBA00022490"/>
    </source>
</evidence>
<evidence type="ECO:0000313" key="11">
    <source>
        <dbReference type="EMBL" id="CAF3170747.1"/>
    </source>
</evidence>
<organism evidence="12 19">
    <name type="scientific">Rotaria socialis</name>
    <dbReference type="NCBI Taxonomy" id="392032"/>
    <lineage>
        <taxon>Eukaryota</taxon>
        <taxon>Metazoa</taxon>
        <taxon>Spiralia</taxon>
        <taxon>Gnathifera</taxon>
        <taxon>Rotifera</taxon>
        <taxon>Eurotatoria</taxon>
        <taxon>Bdelloidea</taxon>
        <taxon>Philodinida</taxon>
        <taxon>Philodinidae</taxon>
        <taxon>Rotaria</taxon>
    </lineage>
</organism>
<dbReference type="Gene3D" id="3.40.50.300">
    <property type="entry name" value="P-loop containing nucleotide triphosphate hydrolases"/>
    <property type="match status" value="1"/>
</dbReference>
<evidence type="ECO:0000256" key="4">
    <source>
        <dbReference type="ARBA" id="ARBA00022552"/>
    </source>
</evidence>
<dbReference type="AlphaFoldDB" id="A0A817TM75"/>
<comment type="caution">
    <text evidence="10">Lacks conserved residue(s) required for the propagation of feature annotation.</text>
</comment>
<comment type="subunit">
    <text evidence="10">Monomer and homodimer. Interacts with small ribosomal subunit protein uS11. Not a structural component of 43S pre-ribosomes, but transiently interacts with them by binding to uS11.</text>
</comment>
<dbReference type="GO" id="GO:0042274">
    <property type="term" value="P:ribosomal small subunit biogenesis"/>
    <property type="evidence" value="ECO:0007669"/>
    <property type="project" value="UniProtKB-UniRule"/>
</dbReference>
<dbReference type="GO" id="GO:0005737">
    <property type="term" value="C:cytoplasm"/>
    <property type="evidence" value="ECO:0007669"/>
    <property type="project" value="UniProtKB-SubCell"/>
</dbReference>
<dbReference type="EMBL" id="CAJOBQ010000290">
    <property type="protein sequence ID" value="CAF4319003.1"/>
    <property type="molecule type" value="Genomic_DNA"/>
</dbReference>
<feature type="binding site" evidence="10">
    <location>
        <position position="17"/>
    </location>
    <ligand>
        <name>ATP</name>
        <dbReference type="ChEBI" id="CHEBI:30616"/>
    </ligand>
</feature>
<keyword evidence="4 10" id="KW-0698">rRNA processing</keyword>
<dbReference type="Proteomes" id="UP000663833">
    <property type="component" value="Unassembled WGS sequence"/>
</dbReference>
<dbReference type="SUPFAM" id="SSF52540">
    <property type="entry name" value="P-loop containing nucleoside triphosphate hydrolases"/>
    <property type="match status" value="1"/>
</dbReference>
<dbReference type="GO" id="GO:0004017">
    <property type="term" value="F:AMP kinase activity"/>
    <property type="evidence" value="ECO:0007669"/>
    <property type="project" value="UniProtKB-UniRule"/>
</dbReference>
<feature type="region of interest" description="NMPbind" evidence="10">
    <location>
        <begin position="38"/>
        <end position="61"/>
    </location>
</feature>
<keyword evidence="3 10" id="KW-0690">Ribosome biogenesis</keyword>
<feature type="binding site" evidence="10">
    <location>
        <position position="21"/>
    </location>
    <ligand>
        <name>ATP</name>
        <dbReference type="ChEBI" id="CHEBI:30616"/>
    </ligand>
</feature>
<comment type="subcellular location">
    <subcellularLocation>
        <location evidence="10">Cytoplasm</location>
    </subcellularLocation>
    <subcellularLocation>
        <location evidence="10">Nucleus</location>
    </subcellularLocation>
</comment>
<feature type="binding site" evidence="10">
    <location>
        <position position="20"/>
    </location>
    <ligand>
        <name>ATP</name>
        <dbReference type="ChEBI" id="CHEBI:30616"/>
    </ligand>
</feature>
<dbReference type="GO" id="GO:0016887">
    <property type="term" value="F:ATP hydrolysis activity"/>
    <property type="evidence" value="ECO:0007669"/>
    <property type="project" value="UniProtKB-UniRule"/>
</dbReference>
<evidence type="ECO:0000313" key="18">
    <source>
        <dbReference type="EMBL" id="CAF4496526.1"/>
    </source>
</evidence>
<name>A0A817TM75_9BILA</name>
<dbReference type="GO" id="GO:0005634">
    <property type="term" value="C:nucleus"/>
    <property type="evidence" value="ECO:0007669"/>
    <property type="project" value="UniProtKB-SubCell"/>
</dbReference>
<dbReference type="InterPro" id="IPR027417">
    <property type="entry name" value="P-loop_NTPase"/>
</dbReference>
<evidence type="ECO:0000313" key="17">
    <source>
        <dbReference type="EMBL" id="CAF4440789.1"/>
    </source>
</evidence>
<dbReference type="Proteomes" id="UP000663873">
    <property type="component" value="Unassembled WGS sequence"/>
</dbReference>
<feature type="binding site" evidence="10">
    <location>
        <position position="19"/>
    </location>
    <ligand>
        <name>ATP</name>
        <dbReference type="ChEBI" id="CHEBI:30616"/>
    </ligand>
</feature>
<dbReference type="EMBL" id="CAJNYT010000053">
    <property type="protein sequence ID" value="CAF3318969.1"/>
    <property type="molecule type" value="Genomic_DNA"/>
</dbReference>
<evidence type="ECO:0000256" key="10">
    <source>
        <dbReference type="HAMAP-Rule" id="MF_03173"/>
    </source>
</evidence>
<dbReference type="Proteomes" id="UP000663825">
    <property type="component" value="Unassembled WGS sequence"/>
</dbReference>
<dbReference type="Proteomes" id="UP000663851">
    <property type="component" value="Unassembled WGS sequence"/>
</dbReference>
<dbReference type="FunFam" id="3.40.50.300:FF:000372">
    <property type="entry name" value="Adenylate kinase isoenzyme 6 homolog"/>
    <property type="match status" value="1"/>
</dbReference>
<dbReference type="Proteomes" id="UP000663869">
    <property type="component" value="Unassembled WGS sequence"/>
</dbReference>
<dbReference type="GO" id="GO:0006364">
    <property type="term" value="P:rRNA processing"/>
    <property type="evidence" value="ECO:0007669"/>
    <property type="project" value="UniProtKB-KW"/>
</dbReference>
<keyword evidence="5 10" id="KW-0808">Transferase</keyword>
<dbReference type="Pfam" id="PF13238">
    <property type="entry name" value="AAA_18"/>
    <property type="match status" value="1"/>
</dbReference>
<evidence type="ECO:0000256" key="1">
    <source>
        <dbReference type="ARBA" id="ARBA00000582"/>
    </source>
</evidence>
<dbReference type="EMBL" id="CAJOBO010000146">
    <property type="protein sequence ID" value="CAF4142669.1"/>
    <property type="molecule type" value="Genomic_DNA"/>
</dbReference>
<dbReference type="EMBL" id="CAJNYD010000012">
    <property type="protein sequence ID" value="CAF3170747.1"/>
    <property type="molecule type" value="Genomic_DNA"/>
</dbReference>
<dbReference type="EMBL" id="CAJOBR010000327">
    <property type="protein sequence ID" value="CAF4496526.1"/>
    <property type="molecule type" value="Genomic_DNA"/>
</dbReference>
<dbReference type="GO" id="GO:0005524">
    <property type="term" value="F:ATP binding"/>
    <property type="evidence" value="ECO:0007669"/>
    <property type="project" value="UniProtKB-KW"/>
</dbReference>
<comment type="catalytic activity">
    <reaction evidence="1 10">
        <text>AMP + ATP = 2 ADP</text>
        <dbReference type="Rhea" id="RHEA:12973"/>
        <dbReference type="ChEBI" id="CHEBI:30616"/>
        <dbReference type="ChEBI" id="CHEBI:456215"/>
        <dbReference type="ChEBI" id="CHEBI:456216"/>
        <dbReference type="EC" id="2.7.4.3"/>
    </reaction>
</comment>
<keyword evidence="20" id="KW-1185">Reference proteome</keyword>
<evidence type="ECO:0000256" key="5">
    <source>
        <dbReference type="ARBA" id="ARBA00022679"/>
    </source>
</evidence>
<comment type="similarity">
    <text evidence="10">Belongs to the adenylate kinase family. AK6 subfamily.</text>
</comment>
<proteinExistence type="inferred from homology"/>
<evidence type="ECO:0000256" key="9">
    <source>
        <dbReference type="ARBA" id="ARBA00023242"/>
    </source>
</evidence>
<protein>
    <recommendedName>
        <fullName evidence="10">Adenylate kinase isoenzyme 6 homolog</fullName>
        <shortName evidence="10">AK6</shortName>
        <ecNumber evidence="10">2.7.4.3</ecNumber>
    </recommendedName>
    <alternativeName>
        <fullName evidence="10">Dual activity adenylate kinase/ATPase</fullName>
        <shortName evidence="10">AK/ATPase</shortName>
    </alternativeName>
</protein>
<keyword evidence="8 10" id="KW-0067">ATP-binding</keyword>
<evidence type="ECO:0000313" key="13">
    <source>
        <dbReference type="EMBL" id="CAF3342758.1"/>
    </source>
</evidence>